<name>A0A6J6WQZ3_9ZZZZ</name>
<reference evidence="9" key="1">
    <citation type="submission" date="2020-05" db="EMBL/GenBank/DDBJ databases">
        <authorList>
            <person name="Chiriac C."/>
            <person name="Salcher M."/>
            <person name="Ghai R."/>
            <person name="Kavagutti S V."/>
        </authorList>
    </citation>
    <scope>NUCLEOTIDE SEQUENCE</scope>
</reference>
<keyword evidence="6 7" id="KW-0472">Membrane</keyword>
<dbReference type="InterPro" id="IPR020846">
    <property type="entry name" value="MFS_dom"/>
</dbReference>
<evidence type="ECO:0000256" key="5">
    <source>
        <dbReference type="ARBA" id="ARBA00022989"/>
    </source>
</evidence>
<dbReference type="PANTHER" id="PTHR42718">
    <property type="entry name" value="MAJOR FACILITATOR SUPERFAMILY MULTIDRUG TRANSPORTER MFSC"/>
    <property type="match status" value="1"/>
</dbReference>
<feature type="transmembrane region" description="Helical" evidence="7">
    <location>
        <begin position="340"/>
        <end position="359"/>
    </location>
</feature>
<feature type="transmembrane region" description="Helical" evidence="7">
    <location>
        <begin position="60"/>
        <end position="80"/>
    </location>
</feature>
<dbReference type="PROSITE" id="PS50850">
    <property type="entry name" value="MFS"/>
    <property type="match status" value="1"/>
</dbReference>
<evidence type="ECO:0000256" key="2">
    <source>
        <dbReference type="ARBA" id="ARBA00022448"/>
    </source>
</evidence>
<dbReference type="InterPro" id="IPR036259">
    <property type="entry name" value="MFS_trans_sf"/>
</dbReference>
<dbReference type="SUPFAM" id="SSF103473">
    <property type="entry name" value="MFS general substrate transporter"/>
    <property type="match status" value="1"/>
</dbReference>
<evidence type="ECO:0000256" key="1">
    <source>
        <dbReference type="ARBA" id="ARBA00004651"/>
    </source>
</evidence>
<dbReference type="InterPro" id="IPR004638">
    <property type="entry name" value="EmrB-like"/>
</dbReference>
<dbReference type="EMBL" id="CAEZZU010000191">
    <property type="protein sequence ID" value="CAB4787232.1"/>
    <property type="molecule type" value="Genomic_DNA"/>
</dbReference>
<feature type="transmembrane region" description="Helical" evidence="7">
    <location>
        <begin position="177"/>
        <end position="197"/>
    </location>
</feature>
<feature type="transmembrane region" description="Helical" evidence="7">
    <location>
        <begin position="312"/>
        <end position="328"/>
    </location>
</feature>
<organism evidence="9">
    <name type="scientific">freshwater metagenome</name>
    <dbReference type="NCBI Taxonomy" id="449393"/>
    <lineage>
        <taxon>unclassified sequences</taxon>
        <taxon>metagenomes</taxon>
        <taxon>ecological metagenomes</taxon>
    </lineage>
</organism>
<keyword evidence="3" id="KW-1003">Cell membrane</keyword>
<dbReference type="PRINTS" id="PR01036">
    <property type="entry name" value="TCRTETB"/>
</dbReference>
<feature type="transmembrane region" description="Helical" evidence="7">
    <location>
        <begin position="209"/>
        <end position="227"/>
    </location>
</feature>
<dbReference type="EMBL" id="CAFBOR010000135">
    <property type="protein sequence ID" value="CAB4992168.1"/>
    <property type="molecule type" value="Genomic_DNA"/>
</dbReference>
<dbReference type="Pfam" id="PF07690">
    <property type="entry name" value="MFS_1"/>
    <property type="match status" value="1"/>
</dbReference>
<feature type="transmembrane region" description="Helical" evidence="7">
    <location>
        <begin position="146"/>
        <end position="165"/>
    </location>
</feature>
<accession>A0A6J6WQZ3</accession>
<dbReference type="NCBIfam" id="TIGR00711">
    <property type="entry name" value="efflux_EmrB"/>
    <property type="match status" value="1"/>
</dbReference>
<dbReference type="InterPro" id="IPR011701">
    <property type="entry name" value="MFS"/>
</dbReference>
<dbReference type="PANTHER" id="PTHR42718:SF42">
    <property type="entry name" value="EXPORT PROTEIN"/>
    <property type="match status" value="1"/>
</dbReference>
<protein>
    <submittedName>
        <fullName evidence="9">Unannotated protein</fullName>
    </submittedName>
</protein>
<feature type="transmembrane region" description="Helical" evidence="7">
    <location>
        <begin position="87"/>
        <end position="107"/>
    </location>
</feature>
<feature type="domain" description="Major facilitator superfamily (MFS) profile" evidence="8">
    <location>
        <begin position="22"/>
        <end position="527"/>
    </location>
</feature>
<evidence type="ECO:0000256" key="3">
    <source>
        <dbReference type="ARBA" id="ARBA00022475"/>
    </source>
</evidence>
<dbReference type="GO" id="GO:0005886">
    <property type="term" value="C:plasma membrane"/>
    <property type="evidence" value="ECO:0007669"/>
    <property type="project" value="UniProtKB-SubCell"/>
</dbReference>
<dbReference type="Gene3D" id="1.20.1720.10">
    <property type="entry name" value="Multidrug resistance protein D"/>
    <property type="match status" value="1"/>
</dbReference>
<gene>
    <name evidence="9" type="ORF">UFOPK2925_01190</name>
    <name evidence="10" type="ORF">UFOPK3974_00986</name>
</gene>
<dbReference type="CDD" id="cd17321">
    <property type="entry name" value="MFS_MMR_MDR_like"/>
    <property type="match status" value="1"/>
</dbReference>
<evidence type="ECO:0000256" key="4">
    <source>
        <dbReference type="ARBA" id="ARBA00022692"/>
    </source>
</evidence>
<comment type="subcellular location">
    <subcellularLocation>
        <location evidence="1">Cell membrane</location>
        <topology evidence="1">Multi-pass membrane protein</topology>
    </subcellularLocation>
</comment>
<evidence type="ECO:0000313" key="9">
    <source>
        <dbReference type="EMBL" id="CAB4787232.1"/>
    </source>
</evidence>
<keyword evidence="5 7" id="KW-1133">Transmembrane helix</keyword>
<feature type="transmembrane region" description="Helical" evidence="7">
    <location>
        <begin position="503"/>
        <end position="523"/>
    </location>
</feature>
<dbReference type="AlphaFoldDB" id="A0A6J6WQZ3"/>
<keyword evidence="2" id="KW-0813">Transport</keyword>
<evidence type="ECO:0000256" key="7">
    <source>
        <dbReference type="SAM" id="Phobius"/>
    </source>
</evidence>
<proteinExistence type="predicted"/>
<evidence type="ECO:0000313" key="10">
    <source>
        <dbReference type="EMBL" id="CAB4992168.1"/>
    </source>
</evidence>
<feature type="transmembrane region" description="Helical" evidence="7">
    <location>
        <begin position="239"/>
        <end position="256"/>
    </location>
</feature>
<keyword evidence="4 7" id="KW-0812">Transmembrane</keyword>
<feature type="transmembrane region" description="Helical" evidence="7">
    <location>
        <begin position="365"/>
        <end position="384"/>
    </location>
</feature>
<dbReference type="GO" id="GO:0022857">
    <property type="term" value="F:transmembrane transporter activity"/>
    <property type="evidence" value="ECO:0007669"/>
    <property type="project" value="InterPro"/>
</dbReference>
<dbReference type="Gene3D" id="1.20.1250.20">
    <property type="entry name" value="MFS general substrate transporter like domains"/>
    <property type="match status" value="1"/>
</dbReference>
<feature type="transmembrane region" description="Helical" evidence="7">
    <location>
        <begin position="277"/>
        <end position="300"/>
    </location>
</feature>
<evidence type="ECO:0000256" key="6">
    <source>
        <dbReference type="ARBA" id="ARBA00023136"/>
    </source>
</evidence>
<sequence>MNARQTRAARVQEHAYSRRWLILAVLCFSLLVIVLDNSILNVAIPTIVRDLGVTQSQIQWIIDSYTLVFAGLLLTAGSLGDRFGRRGALQIGLILFGLGSLGATFVATANGLIGIRAFMGIGGAAIMPATLSIITNVFPGHERGKAIGIWAGTAGIGGALGPLVGGMLLQHYSWQSVFYVNIPIVTIGLIAGVFLIPTSKDPSAPRLDPVGAVLSMTALFGLLWALIQAPTEGWTSRNTLGGLAIGSLLMLAFVMWELHSSHPMLDMKLFRNARFTAANTSITFVFFAMFGSMFLITQYLQFVIGYSPLQTGIRMVPFSLAMMVVAPNSTRIVHKFGTKITVATGMAVVTFGLILLSFLTAESSYFSIATRMMFLAAGMGLVMAPATESVMSSLPLAKAGVGSAVNDTTRQVGGALGVAVIGSVLASIYATKLGDFFQNATLANAFPGKIVPEQLKTFALGGIGTATNAAANLRADNPFPGSGVAADLLESASRAAYVDGMRVGMRVAAGVAVLGVLVAAKYLPARTSAADENRQADELAAEYERSGINKALAD</sequence>
<evidence type="ECO:0000259" key="8">
    <source>
        <dbReference type="PROSITE" id="PS50850"/>
    </source>
</evidence>
<feature type="transmembrane region" description="Helical" evidence="7">
    <location>
        <begin position="20"/>
        <end position="40"/>
    </location>
</feature>